<dbReference type="EMBL" id="CP002959">
    <property type="protein sequence ID" value="AFM12961.1"/>
    <property type="molecule type" value="Genomic_DNA"/>
</dbReference>
<dbReference type="Proteomes" id="UP000006048">
    <property type="component" value="Chromosome"/>
</dbReference>
<keyword evidence="3" id="KW-1185">Reference proteome</keyword>
<dbReference type="Pfam" id="PF01936">
    <property type="entry name" value="NYN"/>
    <property type="match status" value="1"/>
</dbReference>
<dbReference type="AlphaFoldDB" id="I4B6Q4"/>
<dbReference type="GO" id="GO:0004540">
    <property type="term" value="F:RNA nuclease activity"/>
    <property type="evidence" value="ECO:0007669"/>
    <property type="project" value="InterPro"/>
</dbReference>
<dbReference type="Gene3D" id="3.40.50.1010">
    <property type="entry name" value="5'-nuclease"/>
    <property type="match status" value="1"/>
</dbReference>
<dbReference type="KEGG" id="tpx:Turpa_2317"/>
<name>I4B6Q4_TURPD</name>
<dbReference type="STRING" id="869212.Turpa_2317"/>
<evidence type="ECO:0000259" key="1">
    <source>
        <dbReference type="Pfam" id="PF01936"/>
    </source>
</evidence>
<evidence type="ECO:0000313" key="2">
    <source>
        <dbReference type="EMBL" id="AFM12961.1"/>
    </source>
</evidence>
<reference evidence="2 3" key="1">
    <citation type="submission" date="2012-06" db="EMBL/GenBank/DDBJ databases">
        <title>The complete chromosome of genome of Turneriella parva DSM 21527.</title>
        <authorList>
            <consortium name="US DOE Joint Genome Institute (JGI-PGF)"/>
            <person name="Lucas S."/>
            <person name="Han J."/>
            <person name="Lapidus A."/>
            <person name="Bruce D."/>
            <person name="Goodwin L."/>
            <person name="Pitluck S."/>
            <person name="Peters L."/>
            <person name="Kyrpides N."/>
            <person name="Mavromatis K."/>
            <person name="Ivanova N."/>
            <person name="Mikhailova N."/>
            <person name="Chertkov O."/>
            <person name="Detter J.C."/>
            <person name="Tapia R."/>
            <person name="Han C."/>
            <person name="Land M."/>
            <person name="Hauser L."/>
            <person name="Markowitz V."/>
            <person name="Cheng J.-F."/>
            <person name="Hugenholtz P."/>
            <person name="Woyke T."/>
            <person name="Wu D."/>
            <person name="Gronow S."/>
            <person name="Wellnitz S."/>
            <person name="Brambilla E."/>
            <person name="Klenk H.-P."/>
            <person name="Eisen J.A."/>
        </authorList>
    </citation>
    <scope>NUCLEOTIDE SEQUENCE [LARGE SCALE GENOMIC DNA]</scope>
    <source>
        <strain evidence="3">ATCC BAA-1111 / DSM 21527 / NCTC 11395 / H</strain>
    </source>
</reference>
<organism evidence="2 3">
    <name type="scientific">Turneriella parva (strain ATCC BAA-1111 / DSM 21527 / NCTC 11395 / H)</name>
    <name type="common">Leptospira parva</name>
    <dbReference type="NCBI Taxonomy" id="869212"/>
    <lineage>
        <taxon>Bacteria</taxon>
        <taxon>Pseudomonadati</taxon>
        <taxon>Spirochaetota</taxon>
        <taxon>Spirochaetia</taxon>
        <taxon>Leptospirales</taxon>
        <taxon>Leptospiraceae</taxon>
        <taxon>Turneriella</taxon>
    </lineage>
</organism>
<protein>
    <recommendedName>
        <fullName evidence="1">NYN domain-containing protein</fullName>
    </recommendedName>
</protein>
<feature type="domain" description="NYN" evidence="1">
    <location>
        <begin position="2"/>
        <end position="178"/>
    </location>
</feature>
<gene>
    <name evidence="2" type="ordered locus">Turpa_2317</name>
</gene>
<dbReference type="InterPro" id="IPR021139">
    <property type="entry name" value="NYN"/>
</dbReference>
<proteinExistence type="predicted"/>
<dbReference type="OrthoDB" id="9809421at2"/>
<dbReference type="CDD" id="cd18722">
    <property type="entry name" value="PIN_NicB-like"/>
    <property type="match status" value="1"/>
</dbReference>
<sequence>MRVSFLVDGFNVYHSLADVESEFKQKVKWLNLRRLCESYLPSLGRGATPAEFYYFSAHATHMTTRDANVVNRHQVYIRALQSTGVKIQLGMFKAKRVKCHHCHREFTKYEEKETDVSIAVKIFELFQQNLCDQIVLLTGDTDLIPAVVTARRLYQKPISIIFPYKRINAAFSSVTDQQFKIKKDTYEKYQFDDPLTVPAGEIRKPGTW</sequence>
<dbReference type="HOGENOM" id="CLU_076076_2_0_12"/>
<dbReference type="RefSeq" id="WP_014803467.1">
    <property type="nucleotide sequence ID" value="NC_018020.1"/>
</dbReference>
<evidence type="ECO:0000313" key="3">
    <source>
        <dbReference type="Proteomes" id="UP000006048"/>
    </source>
</evidence>
<accession>I4B6Q4</accession>